<evidence type="ECO:0008006" key="4">
    <source>
        <dbReference type="Google" id="ProtNLM"/>
    </source>
</evidence>
<protein>
    <recommendedName>
        <fullName evidence="4">HdeA/HdeB family protein</fullName>
    </recommendedName>
</protein>
<evidence type="ECO:0000256" key="1">
    <source>
        <dbReference type="SAM" id="SignalP"/>
    </source>
</evidence>
<sequence length="104" mass="11317">MTRMLKIAAATLTAAAMSTTAFAADTKEQSCAHQAAIVSAVQDARLDGVREQAVPAAILEAEHSWPDAYDAAIPIIAPWVYQQERRDLRTKDFAGAWSELCLQQ</sequence>
<gene>
    <name evidence="2" type="ORF">NTA49_05760</name>
</gene>
<proteinExistence type="predicted"/>
<accession>A0ABT1YYS2</accession>
<keyword evidence="1" id="KW-0732">Signal</keyword>
<reference evidence="2" key="1">
    <citation type="submission" date="2022-07" db="EMBL/GenBank/DDBJ databases">
        <title>Pseudosulfitobacter sp. strain AP-MA-4, whole genome sequence.</title>
        <authorList>
            <person name="Jiang Y."/>
        </authorList>
    </citation>
    <scope>NUCLEOTIDE SEQUENCE</scope>
    <source>
        <strain evidence="2">AP-MA-4</strain>
    </source>
</reference>
<comment type="caution">
    <text evidence="2">The sequence shown here is derived from an EMBL/GenBank/DDBJ whole genome shotgun (WGS) entry which is preliminary data.</text>
</comment>
<keyword evidence="3" id="KW-1185">Reference proteome</keyword>
<evidence type="ECO:0000313" key="2">
    <source>
        <dbReference type="EMBL" id="MCR8826037.1"/>
    </source>
</evidence>
<evidence type="ECO:0000313" key="3">
    <source>
        <dbReference type="Proteomes" id="UP001165396"/>
    </source>
</evidence>
<dbReference type="RefSeq" id="WP_258293707.1">
    <property type="nucleotide sequence ID" value="NZ_JANKJG010000003.1"/>
</dbReference>
<dbReference type="Proteomes" id="UP001165396">
    <property type="component" value="Unassembled WGS sequence"/>
</dbReference>
<feature type="chain" id="PRO_5045366938" description="HdeA/HdeB family protein" evidence="1">
    <location>
        <begin position="24"/>
        <end position="104"/>
    </location>
</feature>
<organism evidence="2 3">
    <name type="scientific">Pseudosulfitobacter koreensis</name>
    <dbReference type="NCBI Taxonomy" id="2968472"/>
    <lineage>
        <taxon>Bacteria</taxon>
        <taxon>Pseudomonadati</taxon>
        <taxon>Pseudomonadota</taxon>
        <taxon>Alphaproteobacteria</taxon>
        <taxon>Rhodobacterales</taxon>
        <taxon>Roseobacteraceae</taxon>
        <taxon>Pseudosulfitobacter</taxon>
    </lineage>
</organism>
<feature type="signal peptide" evidence="1">
    <location>
        <begin position="1"/>
        <end position="23"/>
    </location>
</feature>
<name>A0ABT1YYS2_9RHOB</name>
<dbReference type="EMBL" id="JANKJG010000003">
    <property type="protein sequence ID" value="MCR8826037.1"/>
    <property type="molecule type" value="Genomic_DNA"/>
</dbReference>